<sequence length="52" mass="5714">MLVGRLVRGVEPEDQADGGGEPDRQNHDANRHGERNRLGDHGDDLQDAPGQR</sequence>
<feature type="compositionally biased region" description="Basic and acidic residues" evidence="1">
    <location>
        <begin position="21"/>
        <end position="44"/>
    </location>
</feature>
<proteinExistence type="predicted"/>
<reference evidence="2" key="1">
    <citation type="submission" date="2019-08" db="EMBL/GenBank/DDBJ databases">
        <authorList>
            <person name="Kucharzyk K."/>
            <person name="Murdoch R.W."/>
            <person name="Higgins S."/>
            <person name="Loffler F."/>
        </authorList>
    </citation>
    <scope>NUCLEOTIDE SEQUENCE</scope>
</reference>
<evidence type="ECO:0000256" key="1">
    <source>
        <dbReference type="SAM" id="MobiDB-lite"/>
    </source>
</evidence>
<comment type="caution">
    <text evidence="2">The sequence shown here is derived from an EMBL/GenBank/DDBJ whole genome shotgun (WGS) entry which is preliminary data.</text>
</comment>
<name>A0A645IAJ8_9ZZZZ</name>
<gene>
    <name evidence="2" type="ORF">SDC9_195436</name>
</gene>
<protein>
    <submittedName>
        <fullName evidence="2">Uncharacterized protein</fullName>
    </submittedName>
</protein>
<feature type="region of interest" description="Disordered" evidence="1">
    <location>
        <begin position="1"/>
        <end position="52"/>
    </location>
</feature>
<organism evidence="2">
    <name type="scientific">bioreactor metagenome</name>
    <dbReference type="NCBI Taxonomy" id="1076179"/>
    <lineage>
        <taxon>unclassified sequences</taxon>
        <taxon>metagenomes</taxon>
        <taxon>ecological metagenomes</taxon>
    </lineage>
</organism>
<evidence type="ECO:0000313" key="2">
    <source>
        <dbReference type="EMBL" id="MPN47832.1"/>
    </source>
</evidence>
<dbReference type="AlphaFoldDB" id="A0A645IAJ8"/>
<accession>A0A645IAJ8</accession>
<dbReference type="EMBL" id="VSSQ01109629">
    <property type="protein sequence ID" value="MPN47832.1"/>
    <property type="molecule type" value="Genomic_DNA"/>
</dbReference>